<dbReference type="EMBL" id="MLJW01000091">
    <property type="protein sequence ID" value="OIR00764.1"/>
    <property type="molecule type" value="Genomic_DNA"/>
</dbReference>
<keyword evidence="8" id="KW-0560">Oxidoreductase</keyword>
<dbReference type="PANTHER" id="PTHR40255:SF1">
    <property type="entry name" value="PROTOPORPHYRINOGEN IX OXIDASE"/>
    <property type="match status" value="1"/>
</dbReference>
<dbReference type="PIRSF" id="PIRSF004638">
    <property type="entry name" value="UCP004638"/>
    <property type="match status" value="1"/>
</dbReference>
<gene>
    <name evidence="13" type="ORF">GALL_171010</name>
</gene>
<comment type="caution">
    <text evidence="13">The sequence shown here is derived from an EMBL/GenBank/DDBJ whole genome shotgun (WGS) entry which is preliminary data.</text>
</comment>
<evidence type="ECO:0000256" key="12">
    <source>
        <dbReference type="SAM" id="Phobius"/>
    </source>
</evidence>
<comment type="cofactor">
    <cofactor evidence="1">
        <name>heme b</name>
        <dbReference type="ChEBI" id="CHEBI:60344"/>
    </cofactor>
</comment>
<name>A0A1J5SGC4_9ZZZZ</name>
<dbReference type="GO" id="GO:0005886">
    <property type="term" value="C:plasma membrane"/>
    <property type="evidence" value="ECO:0007669"/>
    <property type="project" value="UniProtKB-SubCell"/>
</dbReference>
<dbReference type="AlphaFoldDB" id="A0A1J5SGC4"/>
<dbReference type="NCBIfam" id="TIGR00701">
    <property type="entry name" value="protoporphyrinogen oxidase HemJ"/>
    <property type="match status" value="1"/>
</dbReference>
<sequence>MSAYFLWFKAIHVIAVISWMAGLLYMPRLLVYHAGVPVGSDQSELFKMMERRLMHAITIPAGVVAWIMGLLMVSEIGLAGNAWLHAKLTLVVAMTLVNVALERYRLAFAHDRNKKSARFFRVFNEVPTLLMIGIVILVITKPF</sequence>
<accession>A0A1J5SGC4</accession>
<evidence type="ECO:0000256" key="8">
    <source>
        <dbReference type="ARBA" id="ARBA00023002"/>
    </source>
</evidence>
<dbReference type="HAMAP" id="MF_02239">
    <property type="entry name" value="HemJ"/>
    <property type="match status" value="1"/>
</dbReference>
<keyword evidence="9" id="KW-0408">Iron</keyword>
<evidence type="ECO:0000256" key="7">
    <source>
        <dbReference type="ARBA" id="ARBA00022989"/>
    </source>
</evidence>
<evidence type="ECO:0000256" key="2">
    <source>
        <dbReference type="ARBA" id="ARBA00004651"/>
    </source>
</evidence>
<evidence type="ECO:0000256" key="10">
    <source>
        <dbReference type="ARBA" id="ARBA00023136"/>
    </source>
</evidence>
<dbReference type="GO" id="GO:0016491">
    <property type="term" value="F:oxidoreductase activity"/>
    <property type="evidence" value="ECO:0007669"/>
    <property type="project" value="UniProtKB-KW"/>
</dbReference>
<keyword evidence="4" id="KW-0349">Heme</keyword>
<keyword evidence="7 12" id="KW-1133">Transmembrane helix</keyword>
<evidence type="ECO:0000313" key="13">
    <source>
        <dbReference type="EMBL" id="OIR00764.1"/>
    </source>
</evidence>
<comment type="pathway">
    <text evidence="11">Porphyrin-containing compound metabolism.</text>
</comment>
<feature type="transmembrane region" description="Helical" evidence="12">
    <location>
        <begin position="6"/>
        <end position="25"/>
    </location>
</feature>
<comment type="subcellular location">
    <subcellularLocation>
        <location evidence="2">Cell membrane</location>
        <topology evidence="2">Multi-pass membrane protein</topology>
    </subcellularLocation>
</comment>
<proteinExistence type="inferred from homology"/>
<reference evidence="13" key="1">
    <citation type="submission" date="2016-10" db="EMBL/GenBank/DDBJ databases">
        <title>Sequence of Gallionella enrichment culture.</title>
        <authorList>
            <person name="Poehlein A."/>
            <person name="Muehling M."/>
            <person name="Daniel R."/>
        </authorList>
    </citation>
    <scope>NUCLEOTIDE SEQUENCE</scope>
</reference>
<organism evidence="13">
    <name type="scientific">mine drainage metagenome</name>
    <dbReference type="NCBI Taxonomy" id="410659"/>
    <lineage>
        <taxon>unclassified sequences</taxon>
        <taxon>metagenomes</taxon>
        <taxon>ecological metagenomes</taxon>
    </lineage>
</organism>
<feature type="transmembrane region" description="Helical" evidence="12">
    <location>
        <begin position="122"/>
        <end position="140"/>
    </location>
</feature>
<feature type="transmembrane region" description="Helical" evidence="12">
    <location>
        <begin position="82"/>
        <end position="101"/>
    </location>
</feature>
<evidence type="ECO:0000256" key="1">
    <source>
        <dbReference type="ARBA" id="ARBA00001970"/>
    </source>
</evidence>
<evidence type="ECO:0000256" key="4">
    <source>
        <dbReference type="ARBA" id="ARBA00022617"/>
    </source>
</evidence>
<dbReference type="GO" id="GO:0046872">
    <property type="term" value="F:metal ion binding"/>
    <property type="evidence" value="ECO:0007669"/>
    <property type="project" value="UniProtKB-KW"/>
</dbReference>
<evidence type="ECO:0008006" key="14">
    <source>
        <dbReference type="Google" id="ProtNLM"/>
    </source>
</evidence>
<keyword evidence="5 12" id="KW-0812">Transmembrane</keyword>
<evidence type="ECO:0000256" key="9">
    <source>
        <dbReference type="ARBA" id="ARBA00023004"/>
    </source>
</evidence>
<dbReference type="Pfam" id="PF03653">
    <property type="entry name" value="UPF0093"/>
    <property type="match status" value="1"/>
</dbReference>
<keyword evidence="3" id="KW-1003">Cell membrane</keyword>
<evidence type="ECO:0000256" key="5">
    <source>
        <dbReference type="ARBA" id="ARBA00022692"/>
    </source>
</evidence>
<feature type="transmembrane region" description="Helical" evidence="12">
    <location>
        <begin position="53"/>
        <end position="76"/>
    </location>
</feature>
<protein>
    <recommendedName>
        <fullName evidence="14">Protoporphyrinogen IX oxidase</fullName>
    </recommendedName>
</protein>
<evidence type="ECO:0000256" key="11">
    <source>
        <dbReference type="ARBA" id="ARBA00023444"/>
    </source>
</evidence>
<keyword evidence="6" id="KW-0479">Metal-binding</keyword>
<dbReference type="InterPro" id="IPR005265">
    <property type="entry name" value="HemJ-like"/>
</dbReference>
<evidence type="ECO:0000256" key="6">
    <source>
        <dbReference type="ARBA" id="ARBA00022723"/>
    </source>
</evidence>
<evidence type="ECO:0000256" key="3">
    <source>
        <dbReference type="ARBA" id="ARBA00022475"/>
    </source>
</evidence>
<keyword evidence="10 12" id="KW-0472">Membrane</keyword>
<dbReference type="PANTHER" id="PTHR40255">
    <property type="entry name" value="UPF0093 MEMBRANE PROTEIN SLR1790"/>
    <property type="match status" value="1"/>
</dbReference>